<dbReference type="RefSeq" id="YP_008437857.2">
    <property type="nucleotide sequence ID" value="NC_022098.1"/>
</dbReference>
<evidence type="ECO:0000313" key="2">
    <source>
        <dbReference type="Proteomes" id="UP000204584"/>
    </source>
</evidence>
<evidence type="ECO:0000313" key="1">
    <source>
        <dbReference type="EMBL" id="AGO84784.2"/>
    </source>
</evidence>
<protein>
    <recommendedName>
        <fullName evidence="3">F-box incomplete domain containing protein</fullName>
    </recommendedName>
</protein>
<dbReference type="EMBL" id="KC977571">
    <property type="protein sequence ID" value="AGO84784.2"/>
    <property type="molecule type" value="Genomic_DNA"/>
</dbReference>
<sequence>MEATSHARLDTLPAEILSLIVNGADIAGRPILDPRCRFYVAQVSRALRACVARPAKVDAARLALHPGATEAWVQGRAASIAMAVERNRNRPLCASSAPEPLVPCDPHRGNAAWLIAKAHCSSAVPWLDDMIETLASTTTNWFPHGDDDDVMCRCHASDDGGSVDALTGRDQVRCNLVALACRMGRPDVAIGLFELCASHCLGMARACLRAAVARDHALVVSSILCRLARQRILCTKGRSPMGALYQYALAMAASGGKIETVRCLTTPYKGRGSDHLAACARAQYMSWSAWKSVNHRGCALAASGFDRGSRLDWELHAAAHNRVDLFACADAESWRFFRPLHAVACAVVHGRDAVATVVARHADPTVDSVGEWAHRIVGLIRDEPAGCADVNAAGLARGLAWLRAHGIRFAFDDIINIACRIDKYPHLVKCLLAAEVDPPRSLRGPRLRHRNFDIIVGHGQWIVLRHVIVTYGRAVDRRVSVGGQSYTPRWWTKIAKRLDIVSTTSGLLLRTRDERAMHMLSLLYRIARLCGCLSATDSNASIRTCQDANNDGDGGDDDEYDAAIDSACWARWCNPVPLSARHVTKVEERSMYKTSDTETRQKASRMLTILAGAGLVSLREPSPVIWRNTTA</sequence>
<reference evidence="1 2" key="1">
    <citation type="journal article" date="2013" name="Science">
        <title>Pandoraviruses: amoeba viruses with genomes up to 2.5 Mb reaching that of parasitic eukaryotes.</title>
        <authorList>
            <person name="Philippe N."/>
            <person name="Legendre M."/>
            <person name="Doutre G."/>
            <person name="Coute Y."/>
            <person name="Poirot O."/>
            <person name="Lescot M."/>
            <person name="Arslan D."/>
            <person name="Seltzer V."/>
            <person name="Bertaux L."/>
            <person name="Bruley C."/>
            <person name="Garin J."/>
            <person name="Claverie J.M."/>
            <person name="Abergel C."/>
        </authorList>
    </citation>
    <scope>NUCLEOTIDE SEQUENCE [LARGE SCALE GENOMIC DNA]</scope>
</reference>
<accession>S4VVV3</accession>
<organism evidence="1 2">
    <name type="scientific">Pandoravirus salinus</name>
    <dbReference type="NCBI Taxonomy" id="1349410"/>
    <lineage>
        <taxon>Viruses</taxon>
        <taxon>Pandoravirus</taxon>
    </lineage>
</organism>
<keyword evidence="2" id="KW-1185">Reference proteome</keyword>
<evidence type="ECO:0008006" key="3">
    <source>
        <dbReference type="Google" id="ProtNLM"/>
    </source>
</evidence>
<dbReference type="KEGG" id="vg:16606571"/>
<proteinExistence type="predicted"/>
<gene>
    <name evidence="1" type="ORF">psal_cds_781</name>
</gene>
<dbReference type="Proteomes" id="UP000204584">
    <property type="component" value="Segment"/>
</dbReference>
<name>S4VVV3_9VIRU</name>
<dbReference type="GeneID" id="16606571"/>